<organism evidence="1 2">
    <name type="scientific">Hibiscus sabdariffa</name>
    <name type="common">roselle</name>
    <dbReference type="NCBI Taxonomy" id="183260"/>
    <lineage>
        <taxon>Eukaryota</taxon>
        <taxon>Viridiplantae</taxon>
        <taxon>Streptophyta</taxon>
        <taxon>Embryophyta</taxon>
        <taxon>Tracheophyta</taxon>
        <taxon>Spermatophyta</taxon>
        <taxon>Magnoliopsida</taxon>
        <taxon>eudicotyledons</taxon>
        <taxon>Gunneridae</taxon>
        <taxon>Pentapetalae</taxon>
        <taxon>rosids</taxon>
        <taxon>malvids</taxon>
        <taxon>Malvales</taxon>
        <taxon>Malvaceae</taxon>
        <taxon>Malvoideae</taxon>
        <taxon>Hibiscus</taxon>
    </lineage>
</organism>
<name>A0ABR2TK03_9ROSI</name>
<evidence type="ECO:0000313" key="2">
    <source>
        <dbReference type="Proteomes" id="UP001396334"/>
    </source>
</evidence>
<dbReference type="PANTHER" id="PTHR35358">
    <property type="entry name" value="OS06G0711100 PROTEIN"/>
    <property type="match status" value="1"/>
</dbReference>
<reference evidence="1 2" key="1">
    <citation type="journal article" date="2024" name="G3 (Bethesda)">
        <title>Genome assembly of Hibiscus sabdariffa L. provides insights into metabolisms of medicinal natural products.</title>
        <authorList>
            <person name="Kim T."/>
        </authorList>
    </citation>
    <scope>NUCLEOTIDE SEQUENCE [LARGE SCALE GENOMIC DNA]</scope>
    <source>
        <strain evidence="1">TK-2024</strain>
        <tissue evidence="1">Old leaves</tissue>
    </source>
</reference>
<keyword evidence="2" id="KW-1185">Reference proteome</keyword>
<dbReference type="Proteomes" id="UP001396334">
    <property type="component" value="Unassembled WGS sequence"/>
</dbReference>
<accession>A0ABR2TK03</accession>
<dbReference type="EMBL" id="JBBPBN010000005">
    <property type="protein sequence ID" value="KAK9037798.1"/>
    <property type="molecule type" value="Genomic_DNA"/>
</dbReference>
<protein>
    <submittedName>
        <fullName evidence="1">Uncharacterized protein</fullName>
    </submittedName>
</protein>
<sequence>MDILSNKSFTVNSLVRSYYVDEGNVGVLSRIFQENPYIDKEFKFKYPYFQNIFMNEIAGHYRKLESNPDIFEEKDIIRMEQMVNDMELAGLNLTWLKDRLATVGETLRKDKLNASWRSTDLDKVLLNDMPGSSDAKANETNKSFTVNSMVRSYEVDEGNVGVLSGIFQENPNMDREFKLKYPYFQNVLMNEIAGSFRSLENNPEVEEVVGMYEMVKDMELTGLELTWLKDRVSTVSETLKKRHQEIADKLSREVALLDQNYFDF</sequence>
<proteinExistence type="predicted"/>
<evidence type="ECO:0000313" key="1">
    <source>
        <dbReference type="EMBL" id="KAK9037798.1"/>
    </source>
</evidence>
<gene>
    <name evidence="1" type="ORF">V6N11_022698</name>
</gene>
<comment type="caution">
    <text evidence="1">The sequence shown here is derived from an EMBL/GenBank/DDBJ whole genome shotgun (WGS) entry which is preliminary data.</text>
</comment>